<dbReference type="CDD" id="cd04301">
    <property type="entry name" value="NAT_SF"/>
    <property type="match status" value="1"/>
</dbReference>
<protein>
    <recommendedName>
        <fullName evidence="1">N-acetyltransferase domain-containing protein</fullName>
    </recommendedName>
</protein>
<comment type="caution">
    <text evidence="2">The sequence shown here is derived from an EMBL/GenBank/DDBJ whole genome shotgun (WGS) entry which is preliminary data.</text>
</comment>
<dbReference type="Gene3D" id="3.40.630.30">
    <property type="match status" value="1"/>
</dbReference>
<accession>A0ABQ3XLK7</accession>
<sequence>MAVELIPAADLDQALLTATEDIYLDAFPAELRAPLDDLLADDMLALVVDGRPAGFTVTRRLGPTGWVFLRYFAVGQRGSGLGSQMWRLLCAHEQAAGHTRILLDVEDPDETGIDPDEEAIRRRRIVFYQRLGAELLPVRDYSPTQPGGHPHPLRLIAAGLEPDGASVRDMVLAVYQHRYGTGPDDPAVRRALSTF</sequence>
<evidence type="ECO:0000259" key="1">
    <source>
        <dbReference type="PROSITE" id="PS51186"/>
    </source>
</evidence>
<proteinExistence type="predicted"/>
<dbReference type="Proteomes" id="UP000612282">
    <property type="component" value="Unassembled WGS sequence"/>
</dbReference>
<gene>
    <name evidence="2" type="ORF">Aco03nite_077770</name>
</gene>
<dbReference type="InterPro" id="IPR000182">
    <property type="entry name" value="GNAT_dom"/>
</dbReference>
<dbReference type="InterPro" id="IPR016181">
    <property type="entry name" value="Acyl_CoA_acyltransferase"/>
</dbReference>
<name>A0ABQ3XLK7_9ACTN</name>
<reference evidence="2 3" key="1">
    <citation type="submission" date="2021-01" db="EMBL/GenBank/DDBJ databases">
        <title>Whole genome shotgun sequence of Actinoplanes couchii NBRC 106145.</title>
        <authorList>
            <person name="Komaki H."/>
            <person name="Tamura T."/>
        </authorList>
    </citation>
    <scope>NUCLEOTIDE SEQUENCE [LARGE SCALE GENOMIC DNA]</scope>
    <source>
        <strain evidence="2 3">NBRC 106145</strain>
    </source>
</reference>
<dbReference type="Pfam" id="PF00583">
    <property type="entry name" value="Acetyltransf_1"/>
    <property type="match status" value="1"/>
</dbReference>
<dbReference type="PROSITE" id="PS51186">
    <property type="entry name" value="GNAT"/>
    <property type="match status" value="1"/>
</dbReference>
<dbReference type="SUPFAM" id="SSF55729">
    <property type="entry name" value="Acyl-CoA N-acyltransferases (Nat)"/>
    <property type="match status" value="1"/>
</dbReference>
<feature type="domain" description="N-acetyltransferase" evidence="1">
    <location>
        <begin position="6"/>
        <end position="154"/>
    </location>
</feature>
<evidence type="ECO:0000313" key="3">
    <source>
        <dbReference type="Proteomes" id="UP000612282"/>
    </source>
</evidence>
<evidence type="ECO:0000313" key="2">
    <source>
        <dbReference type="EMBL" id="GID59373.1"/>
    </source>
</evidence>
<organism evidence="2 3">
    <name type="scientific">Actinoplanes couchii</name>
    <dbReference type="NCBI Taxonomy" id="403638"/>
    <lineage>
        <taxon>Bacteria</taxon>
        <taxon>Bacillati</taxon>
        <taxon>Actinomycetota</taxon>
        <taxon>Actinomycetes</taxon>
        <taxon>Micromonosporales</taxon>
        <taxon>Micromonosporaceae</taxon>
        <taxon>Actinoplanes</taxon>
    </lineage>
</organism>
<keyword evidence="3" id="KW-1185">Reference proteome</keyword>
<dbReference type="EMBL" id="BOMG01000096">
    <property type="protein sequence ID" value="GID59373.1"/>
    <property type="molecule type" value="Genomic_DNA"/>
</dbReference>